<dbReference type="EMBL" id="PKMF04001069">
    <property type="protein sequence ID" value="KAK7814686.1"/>
    <property type="molecule type" value="Genomic_DNA"/>
</dbReference>
<gene>
    <name evidence="1" type="ORF">CFP56_002714</name>
</gene>
<comment type="caution">
    <text evidence="1">The sequence shown here is derived from an EMBL/GenBank/DDBJ whole genome shotgun (WGS) entry which is preliminary data.</text>
</comment>
<dbReference type="Proteomes" id="UP000237347">
    <property type="component" value="Unassembled WGS sequence"/>
</dbReference>
<organism evidence="1 2">
    <name type="scientific">Quercus suber</name>
    <name type="common">Cork oak</name>
    <dbReference type="NCBI Taxonomy" id="58331"/>
    <lineage>
        <taxon>Eukaryota</taxon>
        <taxon>Viridiplantae</taxon>
        <taxon>Streptophyta</taxon>
        <taxon>Embryophyta</taxon>
        <taxon>Tracheophyta</taxon>
        <taxon>Spermatophyta</taxon>
        <taxon>Magnoliopsida</taxon>
        <taxon>eudicotyledons</taxon>
        <taxon>Gunneridae</taxon>
        <taxon>Pentapetalae</taxon>
        <taxon>rosids</taxon>
        <taxon>fabids</taxon>
        <taxon>Fagales</taxon>
        <taxon>Fagaceae</taxon>
        <taxon>Quercus</taxon>
    </lineage>
</organism>
<evidence type="ECO:0000313" key="2">
    <source>
        <dbReference type="Proteomes" id="UP000237347"/>
    </source>
</evidence>
<evidence type="ECO:0008006" key="3">
    <source>
        <dbReference type="Google" id="ProtNLM"/>
    </source>
</evidence>
<accession>A0AAW0IKF0</accession>
<proteinExistence type="predicted"/>
<dbReference type="AlphaFoldDB" id="A0AAW0IKF0"/>
<keyword evidence="2" id="KW-1185">Reference proteome</keyword>
<name>A0AAW0IKF0_QUESU</name>
<reference evidence="1 2" key="1">
    <citation type="journal article" date="2018" name="Sci. Data">
        <title>The draft genome sequence of cork oak.</title>
        <authorList>
            <person name="Ramos A.M."/>
            <person name="Usie A."/>
            <person name="Barbosa P."/>
            <person name="Barros P.M."/>
            <person name="Capote T."/>
            <person name="Chaves I."/>
            <person name="Simoes F."/>
            <person name="Abreu I."/>
            <person name="Carrasquinho I."/>
            <person name="Faro C."/>
            <person name="Guimaraes J.B."/>
            <person name="Mendonca D."/>
            <person name="Nobrega F."/>
            <person name="Rodrigues L."/>
            <person name="Saibo N.J.M."/>
            <person name="Varela M.C."/>
            <person name="Egas C."/>
            <person name="Matos J."/>
            <person name="Miguel C.M."/>
            <person name="Oliveira M.M."/>
            <person name="Ricardo C.P."/>
            <person name="Goncalves S."/>
        </authorList>
    </citation>
    <scope>NUCLEOTIDE SEQUENCE [LARGE SCALE GENOMIC DNA]</scope>
    <source>
        <strain evidence="2">cv. HL8</strain>
    </source>
</reference>
<sequence length="109" mass="11459">MCVVVVVVVWVDRRRWVAGFVGISELWLGSSASVGGSGGFRGGGCGCCRRSTVIVDTDRSACSSIGWDQPAGSKTGGEKVIPTAQNMATMNERIMTSNQVVMTINLTST</sequence>
<evidence type="ECO:0000313" key="1">
    <source>
        <dbReference type="EMBL" id="KAK7814686.1"/>
    </source>
</evidence>
<protein>
    <recommendedName>
        <fullName evidence="3">Secreted protein</fullName>
    </recommendedName>
</protein>